<dbReference type="InterPro" id="IPR035903">
    <property type="entry name" value="HesB-like_dom_sf"/>
</dbReference>
<reference evidence="4" key="7">
    <citation type="journal article" date="2021" name="PeerJ">
        <title>Extensive microbial diversity within the chicken gut microbiome revealed by metagenomics and culture.</title>
        <authorList>
            <person name="Gilroy R."/>
            <person name="Ravi A."/>
            <person name="Getino M."/>
            <person name="Pursley I."/>
            <person name="Horton D.L."/>
            <person name="Alikhan N.F."/>
            <person name="Baker D."/>
            <person name="Gharbi K."/>
            <person name="Hall N."/>
            <person name="Watson M."/>
            <person name="Adriaenssens E.M."/>
            <person name="Foster-Nyarko E."/>
            <person name="Jarju S."/>
            <person name="Secka A."/>
            <person name="Antonio M."/>
            <person name="Oren A."/>
            <person name="Chaudhuri R.R."/>
            <person name="La Ragione R."/>
            <person name="Hildebrand F."/>
            <person name="Pallen M.J."/>
        </authorList>
    </citation>
    <scope>NUCLEOTIDE SEQUENCE</scope>
    <source>
        <strain evidence="4">CHK189-29639</strain>
    </source>
</reference>
<reference evidence="2 13" key="1">
    <citation type="journal article" date="2014" name="BMC Genomics">
        <title>Unusual genome complexity in Lactobacillus salivarius JCM1046.</title>
        <authorList>
            <person name="Raftis E.J."/>
            <person name="Forde B.M."/>
            <person name="Claesson M.J."/>
            <person name="O'Toole P.W."/>
        </authorList>
    </citation>
    <scope>NUCLEOTIDE SEQUENCE [LARGE SCALE GENOMIC DNA]</scope>
    <source>
        <strain evidence="2 13">JCM1046</strain>
    </source>
</reference>
<reference evidence="8 17" key="2">
    <citation type="submission" date="2016-05" db="EMBL/GenBank/DDBJ databases">
        <authorList>
            <person name="Lee J.-Y."/>
            <person name="Kim E.B."/>
            <person name="Choi Y.-J."/>
        </authorList>
    </citation>
    <scope>NUCLEOTIDE SEQUENCE [LARGE SCALE GENOMIC DNA]</scope>
    <source>
        <strain evidence="8 17">KLA006</strain>
    </source>
</reference>
<dbReference type="EMBL" id="NBEB01000001">
    <property type="protein sequence ID" value="OQQ86850.1"/>
    <property type="molecule type" value="Genomic_DNA"/>
</dbReference>
<evidence type="ECO:0000313" key="13">
    <source>
        <dbReference type="Proteomes" id="UP000029488"/>
    </source>
</evidence>
<dbReference type="Proteomes" id="UP000218139">
    <property type="component" value="Unassembled WGS sequence"/>
</dbReference>
<evidence type="ECO:0000313" key="16">
    <source>
        <dbReference type="Proteomes" id="UP000195378"/>
    </source>
</evidence>
<reference evidence="11 20" key="9">
    <citation type="submission" date="2022-12" db="EMBL/GenBank/DDBJ databases">
        <title>Assessment of beneficial effects and identification of host adaptation-associated genes of Ligilactobacillus salivarius isolated from Meles meles.</title>
        <authorList>
            <person name="Wang Y."/>
        </authorList>
    </citation>
    <scope>NUCLEOTIDE SEQUENCE [LARGE SCALE GENOMIC DNA]</scope>
    <source>
        <strain evidence="11 20">S35</strain>
    </source>
</reference>
<evidence type="ECO:0000313" key="18">
    <source>
        <dbReference type="Proteomes" id="UP000244552"/>
    </source>
</evidence>
<evidence type="ECO:0000313" key="2">
    <source>
        <dbReference type="EMBL" id="AIR11413.1"/>
    </source>
</evidence>
<sequence length="118" mass="13315">MKITVTDDAAKKLQRYTDDSNAVLLLDFDDGVGALSKVGVCSLNSDFRILVVSKDMDYKKDYNEVIDSNIGKFYYKGYSKMYMDDNMKISLNTNNSLLRLTGDNSGELMPALSIQDFR</sequence>
<dbReference type="Proteomes" id="UP000192353">
    <property type="component" value="Unassembled WGS sequence"/>
</dbReference>
<reference evidence="3 16" key="4">
    <citation type="submission" date="2017-04" db="EMBL/GenBank/DDBJ databases">
        <title>Complete genome sequence of Lactobacillus salivarius ZLS006, a probiotic strain isolated from healthy piglet.</title>
        <authorList>
            <person name="Zhang D."/>
        </authorList>
    </citation>
    <scope>NUCLEOTIDE SEQUENCE [LARGE SCALE GENOMIC DNA]</scope>
    <source>
        <strain evidence="3 16">ZLS006</strain>
    </source>
</reference>
<protein>
    <submittedName>
        <fullName evidence="4">Iron-sulfur cluster biosynthesis family protein</fullName>
    </submittedName>
</protein>
<feature type="domain" description="Core" evidence="1">
    <location>
        <begin position="1"/>
        <end position="114"/>
    </location>
</feature>
<evidence type="ECO:0000313" key="15">
    <source>
        <dbReference type="Proteomes" id="UP000192638"/>
    </source>
</evidence>
<proteinExistence type="predicted"/>
<evidence type="ECO:0000313" key="12">
    <source>
        <dbReference type="EMBL" id="WII28563.1"/>
    </source>
</evidence>
<evidence type="ECO:0000313" key="3">
    <source>
        <dbReference type="EMBL" id="ARU18506.1"/>
    </source>
</evidence>
<dbReference type="RefSeq" id="WP_003701399.1">
    <property type="nucleotide sequence ID" value="NZ_CABMGV010000001.1"/>
</dbReference>
<evidence type="ECO:0000313" key="14">
    <source>
        <dbReference type="Proteomes" id="UP000192353"/>
    </source>
</evidence>
<dbReference type="Gene3D" id="2.60.300.12">
    <property type="entry name" value="HesB-like domain"/>
    <property type="match status" value="1"/>
</dbReference>
<dbReference type="Proteomes" id="UP000192638">
    <property type="component" value="Unassembled WGS sequence"/>
</dbReference>
<dbReference type="SUPFAM" id="SSF89360">
    <property type="entry name" value="HesB-like domain"/>
    <property type="match status" value="1"/>
</dbReference>
<dbReference type="EMBL" id="JARKHV010000018">
    <property type="protein sequence ID" value="MDF4187202.1"/>
    <property type="molecule type" value="Genomic_DNA"/>
</dbReference>
<dbReference type="EMBL" id="CP020858">
    <property type="protein sequence ID" value="ARU18506.1"/>
    <property type="molecule type" value="Genomic_DNA"/>
</dbReference>
<dbReference type="Proteomes" id="UP000244552">
    <property type="component" value="Unassembled WGS sequence"/>
</dbReference>
<reference evidence="4" key="8">
    <citation type="submission" date="2021-09" db="EMBL/GenBank/DDBJ databases">
        <authorList>
            <person name="Gilroy R."/>
        </authorList>
    </citation>
    <scope>NUCLEOTIDE SEQUENCE</scope>
    <source>
        <strain evidence="4">CHK189-29639</strain>
    </source>
</reference>
<evidence type="ECO:0000313" key="20">
    <source>
        <dbReference type="Proteomes" id="UP001224533"/>
    </source>
</evidence>
<dbReference type="Proteomes" id="UP001213566">
    <property type="component" value="Unassembled WGS sequence"/>
</dbReference>
<organism evidence="2 13">
    <name type="scientific">Ligilactobacillus salivarius</name>
    <dbReference type="NCBI Taxonomy" id="1624"/>
    <lineage>
        <taxon>Bacteria</taxon>
        <taxon>Bacillati</taxon>
        <taxon>Bacillota</taxon>
        <taxon>Bacilli</taxon>
        <taxon>Lactobacillales</taxon>
        <taxon>Lactobacillaceae</taxon>
        <taxon>Ligilactobacillus</taxon>
    </lineage>
</organism>
<dbReference type="InterPro" id="IPR000361">
    <property type="entry name" value="ATAP_core_dom"/>
</dbReference>
<evidence type="ECO:0000313" key="7">
    <source>
        <dbReference type="EMBL" id="OQR24545.1"/>
    </source>
</evidence>
<reference evidence="12" key="11">
    <citation type="submission" date="2023-04" db="EMBL/GenBank/DDBJ databases">
        <title>Four porcine-derived lactic acid bacteria strains analyses and their evaluation as potential probiotics based on genomics.</title>
        <authorList>
            <person name="Niu D."/>
        </authorList>
    </citation>
    <scope>NUCLEOTIDE SEQUENCE</scope>
    <source>
        <strain evidence="12">ZSA5</strain>
    </source>
</reference>
<dbReference type="EMBL" id="QAGV01000009">
    <property type="protein sequence ID" value="PTR94853.1"/>
    <property type="molecule type" value="Genomic_DNA"/>
</dbReference>
<evidence type="ECO:0000313" key="9">
    <source>
        <dbReference type="EMBL" id="PTR94853.1"/>
    </source>
</evidence>
<evidence type="ECO:0000313" key="19">
    <source>
        <dbReference type="Proteomes" id="UP000245607"/>
    </source>
</evidence>
<evidence type="ECO:0000259" key="1">
    <source>
        <dbReference type="Pfam" id="PF01521"/>
    </source>
</evidence>
<gene>
    <name evidence="8" type="ORF">A8C52_09495</name>
    <name evidence="7" type="ORF">B6U37_09015</name>
    <name evidence="6" type="ORF">B6U60_00005</name>
    <name evidence="3" type="ORF">B7R82_00055</name>
    <name evidence="10" type="ORF">DB362_00635</name>
    <name evidence="9" type="ORF">DBP89_07555</name>
    <name evidence="4" type="ORF">K8V06_07740</name>
    <name evidence="2" type="ORF">LSJ_1794</name>
    <name evidence="11" type="ORF">O2U02_09475</name>
    <name evidence="5" type="ORF">PV940_09290</name>
    <name evidence="12" type="ORF">QFE45_09425</name>
</gene>
<evidence type="ECO:0000313" key="11">
    <source>
        <dbReference type="EMBL" id="WHS17663.1"/>
    </source>
</evidence>
<dbReference type="EMBL" id="CP114509">
    <property type="protein sequence ID" value="WHS17663.1"/>
    <property type="molecule type" value="Genomic_DNA"/>
</dbReference>
<reference evidence="14 15" key="3">
    <citation type="submission" date="2017-03" db="EMBL/GenBank/DDBJ databases">
        <title>Phylogenomics and comparative genomics of Lactobacillus salivarius, a mammalian gut commensal.</title>
        <authorList>
            <person name="Harris H.M."/>
        </authorList>
    </citation>
    <scope>NUCLEOTIDE SEQUENCE [LARGE SCALE GENOMIC DNA]</scope>
    <source>
        <strain evidence="7 14">AH4231</strain>
        <strain evidence="6 15">LMG 14477</strain>
    </source>
</reference>
<evidence type="ECO:0000313" key="17">
    <source>
        <dbReference type="Proteomes" id="UP000218139"/>
    </source>
</evidence>
<dbReference type="EMBL" id="QFAS01000002">
    <property type="protein sequence ID" value="PWG54447.1"/>
    <property type="molecule type" value="Genomic_DNA"/>
</dbReference>
<dbReference type="EMBL" id="CP007646">
    <property type="protein sequence ID" value="AIR11413.1"/>
    <property type="molecule type" value="Genomic_DNA"/>
</dbReference>
<dbReference type="EMBL" id="NBEY01000067">
    <property type="protein sequence ID" value="OQR24545.1"/>
    <property type="molecule type" value="Genomic_DNA"/>
</dbReference>
<dbReference type="EMBL" id="LXZO01000106">
    <property type="protein sequence ID" value="PAY45410.1"/>
    <property type="molecule type" value="Genomic_DNA"/>
</dbReference>
<reference evidence="9 18" key="5">
    <citation type="journal article" date="2018" name="Genome Announc.">
        <title>Fifty-Six Draft Genome Sequences of 10 Lactobacillus Species from 22 Commercial Dietary Supplements.</title>
        <authorList>
            <person name="Gangiredla J."/>
            <person name="Barnaba T.J."/>
            <person name="Mammel M.K."/>
            <person name="Lacher D.W."/>
            <person name="Elkins C.A."/>
            <person name="Lampel K.A."/>
            <person name="Whitehouse C.A."/>
            <person name="Tartera C."/>
        </authorList>
    </citation>
    <scope>NUCLEOTIDE SEQUENCE [LARGE SCALE GENOMIC DNA]</scope>
    <source>
        <strain evidence="9 18">DS11_12</strain>
    </source>
</reference>
<dbReference type="SMR" id="A0A089QHW8"/>
<accession>A0A089QHW8</accession>
<dbReference type="AlphaFoldDB" id="A0A089QHW8"/>
<dbReference type="Proteomes" id="UP000195378">
    <property type="component" value="Chromosome"/>
</dbReference>
<evidence type="ECO:0000313" key="5">
    <source>
        <dbReference type="EMBL" id="MDF4187202.1"/>
    </source>
</evidence>
<evidence type="ECO:0000313" key="6">
    <source>
        <dbReference type="EMBL" id="OQQ86850.1"/>
    </source>
</evidence>
<reference evidence="10 19" key="6">
    <citation type="submission" date="2018-05" db="EMBL/GenBank/DDBJ databases">
        <title>Lactobacillus salivarius genome sequencing and assembly.</title>
        <authorList>
            <person name="Audisio C."/>
            <person name="Albarracin L."/>
            <person name="Torres M.J."/>
            <person name="Hebert E.M."/>
            <person name="Saavedra L."/>
        </authorList>
    </citation>
    <scope>NUCLEOTIDE SEQUENCE [LARGE SCALE GENOMIC DNA]</scope>
    <source>
        <strain evidence="10 19">A3iob</strain>
    </source>
</reference>
<dbReference type="EMBL" id="CP123971">
    <property type="protein sequence ID" value="WII28563.1"/>
    <property type="molecule type" value="Genomic_DNA"/>
</dbReference>
<dbReference type="Proteomes" id="UP000245607">
    <property type="component" value="Unassembled WGS sequence"/>
</dbReference>
<dbReference type="Proteomes" id="UP001224533">
    <property type="component" value="Chromosome"/>
</dbReference>
<evidence type="ECO:0000313" key="4">
    <source>
        <dbReference type="EMBL" id="HJG16009.1"/>
    </source>
</evidence>
<dbReference type="KEGG" id="lsj:LSJ_1794"/>
<evidence type="ECO:0000313" key="8">
    <source>
        <dbReference type="EMBL" id="PAY45410.1"/>
    </source>
</evidence>
<dbReference type="Proteomes" id="UP000029488">
    <property type="component" value="Chromosome"/>
</dbReference>
<dbReference type="Proteomes" id="UP000759256">
    <property type="component" value="Unassembled WGS sequence"/>
</dbReference>
<evidence type="ECO:0000313" key="10">
    <source>
        <dbReference type="EMBL" id="PWG54447.1"/>
    </source>
</evidence>
<dbReference type="EMBL" id="DYVK01000071">
    <property type="protein sequence ID" value="HJG16009.1"/>
    <property type="molecule type" value="Genomic_DNA"/>
</dbReference>
<dbReference type="Proteomes" id="UP001231316">
    <property type="component" value="Chromosome"/>
</dbReference>
<reference evidence="5" key="10">
    <citation type="submission" date="2023-02" db="EMBL/GenBank/DDBJ databases">
        <title>Draft Whole-Genome Sequences of competitive exclusion Lactobacillus salivarius strains for Poultry.</title>
        <authorList>
            <person name="Ma L.M."/>
            <person name="Lopez-Guerra N."/>
            <person name="Zhang G."/>
        </authorList>
    </citation>
    <scope>NUCLEOTIDE SEQUENCE</scope>
    <source>
        <strain evidence="5">Salm-9</strain>
    </source>
</reference>
<dbReference type="Pfam" id="PF01521">
    <property type="entry name" value="Fe-S_biosyn"/>
    <property type="match status" value="1"/>
</dbReference>
<name>A0A089QHW8_9LACO</name>